<dbReference type="InterPro" id="IPR000477">
    <property type="entry name" value="RT_dom"/>
</dbReference>
<proteinExistence type="predicted"/>
<sequence>MNEFSEFIFSLGLMDIPLEGSKFTWSNNRESPAMFRIDRFLYSRGLGGSVSHCCSKETSQTLIRSLSHPVGEWQFLRGKRPFRFENMWLQAEGFGEMVRGWWESYQVDGTPSFILAKKLKALKLDLKKWNEKVFGNVGHKRNQLMLQLNQFDVLVEDRPLSEDENLQKERIRAELEPNALMEEINGLEFAMLSTEDAVGLEKPFEEDEVTGVLHGFVGDKAPGPDGFPMAFFQSYSRLRQGDPGVLCKLDVEKAYEHVNWDFLLYLLQRCGFLIRWRNWIRFCISTVHFSILINGCPSGFFVSSRGLRQGDPLSPLLFVVVMEALSRLMDRAVAGGSFSGFLVGNQAGSEFEAFSGLKINLGKSEMVPVGAVPNLEELAAILGCWSSALGLKSYNGTSFGRYGLERDALWRRVVEAKYGSLWGGWCSKEVKGSYGLCLWKSIRKEWETFSNHLYMQVGDGVRIRFWQDRWRGEEPLRLTFPKLFSIAREKDASIADLVLLSLG</sequence>
<name>A0A2N9G874_FAGSY</name>
<reference evidence="2" key="1">
    <citation type="submission" date="2018-02" db="EMBL/GenBank/DDBJ databases">
        <authorList>
            <person name="Cohen D.B."/>
            <person name="Kent A.D."/>
        </authorList>
    </citation>
    <scope>NUCLEOTIDE SEQUENCE</scope>
</reference>
<dbReference type="AlphaFoldDB" id="A0A2N9G874"/>
<dbReference type="PANTHER" id="PTHR46890">
    <property type="entry name" value="NON-LTR RETROLELEMENT REVERSE TRANSCRIPTASE-LIKE PROTEIN-RELATED"/>
    <property type="match status" value="1"/>
</dbReference>
<evidence type="ECO:0000259" key="1">
    <source>
        <dbReference type="Pfam" id="PF00078"/>
    </source>
</evidence>
<accession>A0A2N9G874</accession>
<dbReference type="InterPro" id="IPR052343">
    <property type="entry name" value="Retrotransposon-Effector_Assoc"/>
</dbReference>
<dbReference type="EMBL" id="OIVN01001909">
    <property type="protein sequence ID" value="SPC98856.1"/>
    <property type="molecule type" value="Genomic_DNA"/>
</dbReference>
<organism evidence="2">
    <name type="scientific">Fagus sylvatica</name>
    <name type="common">Beechnut</name>
    <dbReference type="NCBI Taxonomy" id="28930"/>
    <lineage>
        <taxon>Eukaryota</taxon>
        <taxon>Viridiplantae</taxon>
        <taxon>Streptophyta</taxon>
        <taxon>Embryophyta</taxon>
        <taxon>Tracheophyta</taxon>
        <taxon>Spermatophyta</taxon>
        <taxon>Magnoliopsida</taxon>
        <taxon>eudicotyledons</taxon>
        <taxon>Gunneridae</taxon>
        <taxon>Pentapetalae</taxon>
        <taxon>rosids</taxon>
        <taxon>fabids</taxon>
        <taxon>Fagales</taxon>
        <taxon>Fagaceae</taxon>
        <taxon>Fagus</taxon>
    </lineage>
</organism>
<protein>
    <recommendedName>
        <fullName evidence="1">Reverse transcriptase domain-containing protein</fullName>
    </recommendedName>
</protein>
<evidence type="ECO:0000313" key="2">
    <source>
        <dbReference type="EMBL" id="SPC98856.1"/>
    </source>
</evidence>
<gene>
    <name evidence="2" type="ORF">FSB_LOCUS26738</name>
</gene>
<dbReference type="InterPro" id="IPR043502">
    <property type="entry name" value="DNA/RNA_pol_sf"/>
</dbReference>
<dbReference type="SUPFAM" id="SSF56672">
    <property type="entry name" value="DNA/RNA polymerases"/>
    <property type="match status" value="1"/>
</dbReference>
<feature type="domain" description="Reverse transcriptase" evidence="1">
    <location>
        <begin position="244"/>
        <end position="331"/>
    </location>
</feature>
<dbReference type="Pfam" id="PF00078">
    <property type="entry name" value="RVT_1"/>
    <property type="match status" value="1"/>
</dbReference>
<dbReference type="PANTHER" id="PTHR46890:SF1">
    <property type="entry name" value="REVERSE TRANSCRIPTASE DOMAIN-CONTAINING PROTEIN"/>
    <property type="match status" value="1"/>
</dbReference>